<feature type="domain" description="Novel toxin 15" evidence="2">
    <location>
        <begin position="8"/>
        <end position="53"/>
    </location>
</feature>
<dbReference type="Proteomes" id="UP000437562">
    <property type="component" value="Unassembled WGS sequence"/>
</dbReference>
<evidence type="ECO:0000259" key="2">
    <source>
        <dbReference type="Pfam" id="PF15604"/>
    </source>
</evidence>
<dbReference type="AlphaFoldDB" id="A0A653ZP28"/>
<dbReference type="EMBL" id="CABWMC010000029">
    <property type="protein sequence ID" value="VXC57076.1"/>
    <property type="molecule type" value="Genomic_DNA"/>
</dbReference>
<sequence length="76" mass="8564">MHLNKLKGKTIKQKTKELRREGLSREEAEINAKKWMKTQAALHNPDQVAGGNYLKIGGMAEGIVKMHLVNLLIQTI</sequence>
<proteinExistence type="predicted"/>
<evidence type="ECO:0000313" key="4">
    <source>
        <dbReference type="Proteomes" id="UP000437562"/>
    </source>
</evidence>
<feature type="compositionally biased region" description="Basic and acidic residues" evidence="1">
    <location>
        <begin position="14"/>
        <end position="24"/>
    </location>
</feature>
<evidence type="ECO:0000313" key="3">
    <source>
        <dbReference type="EMBL" id="VXC57076.1"/>
    </source>
</evidence>
<evidence type="ECO:0000256" key="1">
    <source>
        <dbReference type="SAM" id="MobiDB-lite"/>
    </source>
</evidence>
<name>A0A653ZP28_BACMY</name>
<feature type="region of interest" description="Disordered" evidence="1">
    <location>
        <begin position="1"/>
        <end position="24"/>
    </location>
</feature>
<protein>
    <recommendedName>
        <fullName evidence="2">Novel toxin 15 domain-containing protein</fullName>
    </recommendedName>
</protein>
<gene>
    <name evidence="3" type="ORF">BACI71_40234</name>
</gene>
<dbReference type="Pfam" id="PF15604">
    <property type="entry name" value="Ntox15"/>
    <property type="match status" value="1"/>
</dbReference>
<feature type="compositionally biased region" description="Basic residues" evidence="1">
    <location>
        <begin position="1"/>
        <end position="13"/>
    </location>
</feature>
<reference evidence="3 4" key="1">
    <citation type="submission" date="2019-10" db="EMBL/GenBank/DDBJ databases">
        <authorList>
            <person name="Karimi E."/>
        </authorList>
    </citation>
    <scope>NUCLEOTIDE SEQUENCE [LARGE SCALE GENOMIC DNA]</scope>
    <source>
        <strain evidence="3">Bacillus sp. 71</strain>
    </source>
</reference>
<accession>A0A653ZP28</accession>
<dbReference type="InterPro" id="IPR028949">
    <property type="entry name" value="Ntox15"/>
</dbReference>
<organism evidence="3 4">
    <name type="scientific">Bacillus mycoides</name>
    <dbReference type="NCBI Taxonomy" id="1405"/>
    <lineage>
        <taxon>Bacteria</taxon>
        <taxon>Bacillati</taxon>
        <taxon>Bacillota</taxon>
        <taxon>Bacilli</taxon>
        <taxon>Bacillales</taxon>
        <taxon>Bacillaceae</taxon>
        <taxon>Bacillus</taxon>
        <taxon>Bacillus cereus group</taxon>
    </lineage>
</organism>